<sequence length="118" mass="13826">MGRKSKYTIEQKVEAVQDYMSGKRGKSQICDDLNLCKSGKALYRWVSLYEEYGEVGFLPKRRNKSYSTELKEKAINDYLSGNGSYKDIIRKYEISSDSILVGWISKYNHDQRKKNHIR</sequence>
<dbReference type="Proteomes" id="UP000295773">
    <property type="component" value="Unassembled WGS sequence"/>
</dbReference>
<evidence type="ECO:0000256" key="1">
    <source>
        <dbReference type="ARBA" id="ARBA00038232"/>
    </source>
</evidence>
<organism evidence="3 4">
    <name type="scientific">Longicatena caecimuris</name>
    <dbReference type="NCBI Taxonomy" id="1796635"/>
    <lineage>
        <taxon>Bacteria</taxon>
        <taxon>Bacillati</taxon>
        <taxon>Bacillota</taxon>
        <taxon>Erysipelotrichia</taxon>
        <taxon>Erysipelotrichales</taxon>
        <taxon>Erysipelotrichaceae</taxon>
        <taxon>Longicatena</taxon>
    </lineage>
</organism>
<dbReference type="PANTHER" id="PTHR33795">
    <property type="entry name" value="INSERTION ELEMENT IS150 PROTEIN INSJ"/>
    <property type="match status" value="1"/>
</dbReference>
<dbReference type="Pfam" id="PF13518">
    <property type="entry name" value="HTH_28"/>
    <property type="match status" value="2"/>
</dbReference>
<dbReference type="RefSeq" id="WP_132225024.1">
    <property type="nucleotide sequence ID" value="NZ_JANKBG010000013.1"/>
</dbReference>
<dbReference type="AlphaFoldDB" id="A0A4R3TBN9"/>
<dbReference type="SUPFAM" id="SSF48295">
    <property type="entry name" value="TrpR-like"/>
    <property type="match status" value="2"/>
</dbReference>
<dbReference type="InterPro" id="IPR055247">
    <property type="entry name" value="InsJ-like_HTH"/>
</dbReference>
<dbReference type="InterPro" id="IPR052057">
    <property type="entry name" value="IS150/IS1296_orfA-like"/>
</dbReference>
<dbReference type="GO" id="GO:0043565">
    <property type="term" value="F:sequence-specific DNA binding"/>
    <property type="evidence" value="ECO:0007669"/>
    <property type="project" value="InterPro"/>
</dbReference>
<evidence type="ECO:0000313" key="4">
    <source>
        <dbReference type="Proteomes" id="UP000295773"/>
    </source>
</evidence>
<dbReference type="EMBL" id="SMBP01000013">
    <property type="protein sequence ID" value="TCU58466.1"/>
    <property type="molecule type" value="Genomic_DNA"/>
</dbReference>
<feature type="domain" description="Insertion element IS150 protein InsJ-like helix-turn-helix" evidence="2">
    <location>
        <begin position="71"/>
        <end position="109"/>
    </location>
</feature>
<comment type="similarity">
    <text evidence="1">Belongs to the IS150/IS1296 orfA family.</text>
</comment>
<evidence type="ECO:0000313" key="3">
    <source>
        <dbReference type="EMBL" id="TCU58466.1"/>
    </source>
</evidence>
<name>A0A4R3TBN9_9FIRM</name>
<comment type="caution">
    <text evidence="3">The sequence shown here is derived from an EMBL/GenBank/DDBJ whole genome shotgun (WGS) entry which is preliminary data.</text>
</comment>
<gene>
    <name evidence="3" type="ORF">EDD61_11390</name>
</gene>
<feature type="domain" description="Insertion element IS150 protein InsJ-like helix-turn-helix" evidence="2">
    <location>
        <begin position="11"/>
        <end position="64"/>
    </location>
</feature>
<keyword evidence="4" id="KW-1185">Reference proteome</keyword>
<reference evidence="3 4" key="1">
    <citation type="submission" date="2019-03" db="EMBL/GenBank/DDBJ databases">
        <title>Genomic Encyclopedia of Type Strains, Phase IV (KMG-IV): sequencing the most valuable type-strain genomes for metagenomic binning, comparative biology and taxonomic classification.</title>
        <authorList>
            <person name="Goeker M."/>
        </authorList>
    </citation>
    <scope>NUCLEOTIDE SEQUENCE [LARGE SCALE GENOMIC DNA]</scope>
    <source>
        <strain evidence="3 4">DSM 29481</strain>
    </source>
</reference>
<accession>A0A4R3TBN9</accession>
<proteinExistence type="inferred from homology"/>
<dbReference type="PANTHER" id="PTHR33795:SF1">
    <property type="entry name" value="INSERTION ELEMENT IS150 PROTEIN INSJ"/>
    <property type="match status" value="1"/>
</dbReference>
<dbReference type="InterPro" id="IPR010921">
    <property type="entry name" value="Trp_repressor/repl_initiator"/>
</dbReference>
<dbReference type="InterPro" id="IPR036388">
    <property type="entry name" value="WH-like_DNA-bd_sf"/>
</dbReference>
<protein>
    <submittedName>
        <fullName evidence="3">Transposase-like protein</fullName>
    </submittedName>
</protein>
<evidence type="ECO:0000259" key="2">
    <source>
        <dbReference type="Pfam" id="PF13518"/>
    </source>
</evidence>
<dbReference type="Gene3D" id="1.10.10.10">
    <property type="entry name" value="Winged helix-like DNA-binding domain superfamily/Winged helix DNA-binding domain"/>
    <property type="match status" value="2"/>
</dbReference>